<dbReference type="PANTHER" id="PTHR43884:SF20">
    <property type="entry name" value="ACYL-COA DEHYDROGENASE FADE28"/>
    <property type="match status" value="1"/>
</dbReference>
<dbReference type="GO" id="GO:0050660">
    <property type="term" value="F:flavin adenine dinucleotide binding"/>
    <property type="evidence" value="ECO:0007669"/>
    <property type="project" value="InterPro"/>
</dbReference>
<dbReference type="InterPro" id="IPR036250">
    <property type="entry name" value="AcylCo_DH-like_C"/>
</dbReference>
<keyword evidence="5" id="KW-0560">Oxidoreductase</keyword>
<reference evidence="8 9" key="1">
    <citation type="submission" date="2019-03" db="EMBL/GenBank/DDBJ databases">
        <title>Seongchinamella monodicae gen. nov., sp. nov., a novel member of the Gammaproteobacteria isolated from a tidal mudflat of beach.</title>
        <authorList>
            <person name="Yang H.G."/>
            <person name="Kang J.W."/>
            <person name="Lee S.D."/>
        </authorList>
    </citation>
    <scope>NUCLEOTIDE SEQUENCE [LARGE SCALE GENOMIC DNA]</scope>
    <source>
        <strain evidence="8 9">GH4-78</strain>
    </source>
</reference>
<feature type="domain" description="Acyl-CoA dehydrogenase/oxidase C-terminal" evidence="6">
    <location>
        <begin position="236"/>
        <end position="371"/>
    </location>
</feature>
<dbReference type="InterPro" id="IPR013786">
    <property type="entry name" value="AcylCoA_DH/ox_N"/>
</dbReference>
<dbReference type="Gene3D" id="1.20.140.10">
    <property type="entry name" value="Butyryl-CoA Dehydrogenase, subunit A, domain 3"/>
    <property type="match status" value="1"/>
</dbReference>
<accession>A0A4R5LU33</accession>
<dbReference type="OrthoDB" id="7053515at2"/>
<evidence type="ECO:0000313" key="9">
    <source>
        <dbReference type="Proteomes" id="UP000295554"/>
    </source>
</evidence>
<dbReference type="GO" id="GO:0003995">
    <property type="term" value="F:acyl-CoA dehydrogenase activity"/>
    <property type="evidence" value="ECO:0007669"/>
    <property type="project" value="TreeGrafter"/>
</dbReference>
<dbReference type="PANTHER" id="PTHR43884">
    <property type="entry name" value="ACYL-COA DEHYDROGENASE"/>
    <property type="match status" value="1"/>
</dbReference>
<evidence type="ECO:0000259" key="6">
    <source>
        <dbReference type="Pfam" id="PF00441"/>
    </source>
</evidence>
<dbReference type="InterPro" id="IPR046373">
    <property type="entry name" value="Acyl-CoA_Oxase/DH_mid-dom_sf"/>
</dbReference>
<gene>
    <name evidence="8" type="ORF">E2F43_00940</name>
</gene>
<dbReference type="Pfam" id="PF02771">
    <property type="entry name" value="Acyl-CoA_dh_N"/>
    <property type="match status" value="1"/>
</dbReference>
<organism evidence="8 9">
    <name type="scientific">Seongchinamella unica</name>
    <dbReference type="NCBI Taxonomy" id="2547392"/>
    <lineage>
        <taxon>Bacteria</taxon>
        <taxon>Pseudomonadati</taxon>
        <taxon>Pseudomonadota</taxon>
        <taxon>Gammaproteobacteria</taxon>
        <taxon>Cellvibrionales</taxon>
        <taxon>Halieaceae</taxon>
        <taxon>Seongchinamella</taxon>
    </lineage>
</organism>
<evidence type="ECO:0000256" key="1">
    <source>
        <dbReference type="ARBA" id="ARBA00001974"/>
    </source>
</evidence>
<evidence type="ECO:0000256" key="3">
    <source>
        <dbReference type="ARBA" id="ARBA00022630"/>
    </source>
</evidence>
<dbReference type="EMBL" id="SMSE01000001">
    <property type="protein sequence ID" value="TDG14841.1"/>
    <property type="molecule type" value="Genomic_DNA"/>
</dbReference>
<keyword evidence="9" id="KW-1185">Reference proteome</keyword>
<dbReference type="SUPFAM" id="SSF56645">
    <property type="entry name" value="Acyl-CoA dehydrogenase NM domain-like"/>
    <property type="match status" value="1"/>
</dbReference>
<evidence type="ECO:0000256" key="5">
    <source>
        <dbReference type="ARBA" id="ARBA00023002"/>
    </source>
</evidence>
<dbReference type="InterPro" id="IPR009075">
    <property type="entry name" value="AcylCo_DH/oxidase_C"/>
</dbReference>
<dbReference type="InterPro" id="IPR037069">
    <property type="entry name" value="AcylCoA_DH/ox_N_sf"/>
</dbReference>
<comment type="cofactor">
    <cofactor evidence="1">
        <name>FAD</name>
        <dbReference type="ChEBI" id="CHEBI:57692"/>
    </cofactor>
</comment>
<comment type="similarity">
    <text evidence="2">Belongs to the acyl-CoA dehydrogenase family.</text>
</comment>
<evidence type="ECO:0000259" key="7">
    <source>
        <dbReference type="Pfam" id="PF02771"/>
    </source>
</evidence>
<dbReference type="AlphaFoldDB" id="A0A4R5LU33"/>
<evidence type="ECO:0000256" key="2">
    <source>
        <dbReference type="ARBA" id="ARBA00009347"/>
    </source>
</evidence>
<keyword evidence="3" id="KW-0285">Flavoprotein</keyword>
<comment type="caution">
    <text evidence="8">The sequence shown here is derived from an EMBL/GenBank/DDBJ whole genome shotgun (WGS) entry which is preliminary data.</text>
</comment>
<dbReference type="CDD" id="cd00567">
    <property type="entry name" value="ACAD"/>
    <property type="match status" value="1"/>
</dbReference>
<feature type="domain" description="Acyl-CoA dehydrogenase/oxidase N-terminal" evidence="7">
    <location>
        <begin position="13"/>
        <end position="122"/>
    </location>
</feature>
<name>A0A4R5LU33_9GAMM</name>
<dbReference type="Gene3D" id="2.40.110.10">
    <property type="entry name" value="Butyryl-CoA Dehydrogenase, subunit A, domain 2"/>
    <property type="match status" value="1"/>
</dbReference>
<protein>
    <submittedName>
        <fullName evidence="8">Acyl-CoA dehydrogenase</fullName>
    </submittedName>
</protein>
<evidence type="ECO:0000256" key="4">
    <source>
        <dbReference type="ARBA" id="ARBA00022827"/>
    </source>
</evidence>
<proteinExistence type="inferred from homology"/>
<dbReference type="SUPFAM" id="SSF47203">
    <property type="entry name" value="Acyl-CoA dehydrogenase C-terminal domain-like"/>
    <property type="match status" value="1"/>
</dbReference>
<evidence type="ECO:0000313" key="8">
    <source>
        <dbReference type="EMBL" id="TDG14841.1"/>
    </source>
</evidence>
<sequence length="378" mass="40547">MMPMNNMQMVFGDEQGMLLDSARAFCRDRSTMPAVRALLPSAQGFDPQVWQQMAALGWLGVAVAEDFGGSGLGISSAVPLVECMGKHLLTTPFIDTTLVARVLQQAAGSDLSQRYLPDIVGGQIASLALLESEDWGDPAIGVTATPAKSGLQLSGAKTQVAYAEVAELFLVSVMYQGVARLLVVPTAAVPSAAVSRQTCIDETRRCARVDFSGVSVGMENLLPGDADSTLREVMLLGALLYAAEAAGSAAACMDLTAEYLKTRHQFGRPIGSYQALKHPMVEVLVAMENARSFVYHAASLVNEATPDRDAESACRMAKAQASEALKFAGDRAVQFHGGMGFTYECDAQLYIRRAQWSQQVFGDAYHHRKRLASLLLDS</sequence>
<keyword evidence="4" id="KW-0274">FAD</keyword>
<dbReference type="Pfam" id="PF00441">
    <property type="entry name" value="Acyl-CoA_dh_1"/>
    <property type="match status" value="1"/>
</dbReference>
<dbReference type="Proteomes" id="UP000295554">
    <property type="component" value="Unassembled WGS sequence"/>
</dbReference>
<dbReference type="Gene3D" id="1.10.540.10">
    <property type="entry name" value="Acyl-CoA dehydrogenase/oxidase, N-terminal domain"/>
    <property type="match status" value="1"/>
</dbReference>
<dbReference type="InterPro" id="IPR009100">
    <property type="entry name" value="AcylCoA_DH/oxidase_NM_dom_sf"/>
</dbReference>